<evidence type="ECO:0000256" key="5">
    <source>
        <dbReference type="ARBA" id="ARBA00022690"/>
    </source>
</evidence>
<evidence type="ECO:0000256" key="9">
    <source>
        <dbReference type="SAM" id="SignalP"/>
    </source>
</evidence>
<evidence type="ECO:0000313" key="11">
    <source>
        <dbReference type="EMBL" id="MFD0920969.1"/>
    </source>
</evidence>
<evidence type="ECO:0000256" key="3">
    <source>
        <dbReference type="ARBA" id="ARBA00011738"/>
    </source>
</evidence>
<dbReference type="InterPro" id="IPR006311">
    <property type="entry name" value="TAT_signal"/>
</dbReference>
<evidence type="ECO:0000256" key="2">
    <source>
        <dbReference type="ARBA" id="ARBA00010472"/>
    </source>
</evidence>
<dbReference type="SUPFAM" id="SSF55399">
    <property type="entry name" value="Subtilisin inhibitor"/>
    <property type="match status" value="1"/>
</dbReference>
<comment type="subunit">
    <text evidence="3">Homodimer.</text>
</comment>
<comment type="similarity">
    <text evidence="2 8">Belongs to the protease inhibitor I16 (SSI) family.</text>
</comment>
<gene>
    <name evidence="11" type="ORF">ACFQ16_14560</name>
</gene>
<evidence type="ECO:0000313" key="12">
    <source>
        <dbReference type="Proteomes" id="UP001597018"/>
    </source>
</evidence>
<keyword evidence="4" id="KW-0964">Secreted</keyword>
<feature type="signal peptide" evidence="9">
    <location>
        <begin position="1"/>
        <end position="28"/>
    </location>
</feature>
<dbReference type="InterPro" id="IPR000691">
    <property type="entry name" value="Prot_inh_I16_SSI"/>
</dbReference>
<dbReference type="InterPro" id="IPR023549">
    <property type="entry name" value="Subtilisin_inhibitor"/>
</dbReference>
<organism evidence="11 12">
    <name type="scientific">Saccharopolyspora rosea</name>
    <dbReference type="NCBI Taxonomy" id="524884"/>
    <lineage>
        <taxon>Bacteria</taxon>
        <taxon>Bacillati</taxon>
        <taxon>Actinomycetota</taxon>
        <taxon>Actinomycetes</taxon>
        <taxon>Pseudonocardiales</taxon>
        <taxon>Pseudonocardiaceae</taxon>
        <taxon>Saccharopolyspora</taxon>
    </lineage>
</organism>
<comment type="caution">
    <text evidence="11">The sequence shown here is derived from an EMBL/GenBank/DDBJ whole genome shotgun (WGS) entry which is preliminary data.</text>
</comment>
<dbReference type="PROSITE" id="PS51318">
    <property type="entry name" value="TAT"/>
    <property type="match status" value="1"/>
</dbReference>
<dbReference type="PRINTS" id="PR00294">
    <property type="entry name" value="SSBTLNINHBTR"/>
</dbReference>
<dbReference type="Pfam" id="PF00720">
    <property type="entry name" value="SSI"/>
    <property type="match status" value="1"/>
</dbReference>
<accession>A0ABW3FWG8</accession>
<keyword evidence="12" id="KW-1185">Reference proteome</keyword>
<keyword evidence="7" id="KW-1015">Disulfide bond</keyword>
<proteinExistence type="inferred from homology"/>
<sequence>MSHRLTGRSVLMGITIIAGALSPGIAGAAPAAPAPTNLTLTVHQGADTRTAVLHCDPAGGDHPRATAACRELASIGGRLQELSSRRPERLCTMDYRPVTAQARGTWQGRPIKQSVSANNRCLLRARTGPVFDF</sequence>
<dbReference type="EMBL" id="JBHTIW010000009">
    <property type="protein sequence ID" value="MFD0920969.1"/>
    <property type="molecule type" value="Genomic_DNA"/>
</dbReference>
<keyword evidence="9" id="KW-0732">Signal</keyword>
<name>A0ABW3FWG8_9PSEU</name>
<dbReference type="RefSeq" id="WP_345600650.1">
    <property type="nucleotide sequence ID" value="NZ_BAABLT010000011.1"/>
</dbReference>
<feature type="domain" description="Subtilisin inhibitor" evidence="10">
    <location>
        <begin position="34"/>
        <end position="115"/>
    </location>
</feature>
<evidence type="ECO:0000256" key="4">
    <source>
        <dbReference type="ARBA" id="ARBA00022525"/>
    </source>
</evidence>
<evidence type="ECO:0000259" key="10">
    <source>
        <dbReference type="Pfam" id="PF00720"/>
    </source>
</evidence>
<dbReference type="InterPro" id="IPR036819">
    <property type="entry name" value="Subtilisin_inhibitor-like_sf"/>
</dbReference>
<comment type="subcellular location">
    <subcellularLocation>
        <location evidence="1">Secreted</location>
    </subcellularLocation>
</comment>
<reference evidence="12" key="1">
    <citation type="journal article" date="2019" name="Int. J. Syst. Evol. Microbiol.">
        <title>The Global Catalogue of Microorganisms (GCM) 10K type strain sequencing project: providing services to taxonomists for standard genome sequencing and annotation.</title>
        <authorList>
            <consortium name="The Broad Institute Genomics Platform"/>
            <consortium name="The Broad Institute Genome Sequencing Center for Infectious Disease"/>
            <person name="Wu L."/>
            <person name="Ma J."/>
        </authorList>
    </citation>
    <scope>NUCLEOTIDE SEQUENCE [LARGE SCALE GENOMIC DNA]</scope>
    <source>
        <strain evidence="12">CCUG 56401</strain>
    </source>
</reference>
<keyword evidence="6 8" id="KW-0722">Serine protease inhibitor</keyword>
<protein>
    <submittedName>
        <fullName evidence="11">SSI family serine proteinase inhibitor</fullName>
    </submittedName>
</protein>
<evidence type="ECO:0000256" key="7">
    <source>
        <dbReference type="ARBA" id="ARBA00023157"/>
    </source>
</evidence>
<keyword evidence="5 8" id="KW-0646">Protease inhibitor</keyword>
<evidence type="ECO:0000256" key="8">
    <source>
        <dbReference type="RuleBase" id="RU003471"/>
    </source>
</evidence>
<evidence type="ECO:0000256" key="1">
    <source>
        <dbReference type="ARBA" id="ARBA00004613"/>
    </source>
</evidence>
<evidence type="ECO:0000256" key="6">
    <source>
        <dbReference type="ARBA" id="ARBA00022900"/>
    </source>
</evidence>
<feature type="chain" id="PRO_5046243384" evidence="9">
    <location>
        <begin position="29"/>
        <end position="133"/>
    </location>
</feature>
<dbReference type="Gene3D" id="3.30.350.10">
    <property type="entry name" value="Subtilisin inhibitor-like"/>
    <property type="match status" value="1"/>
</dbReference>
<dbReference type="Proteomes" id="UP001597018">
    <property type="component" value="Unassembled WGS sequence"/>
</dbReference>